<dbReference type="Proteomes" id="UP000289954">
    <property type="component" value="Unassembled WGS sequence"/>
</dbReference>
<organism evidence="2 3">
    <name type="scientific">Cellulomonas biazotea</name>
    <dbReference type="NCBI Taxonomy" id="1709"/>
    <lineage>
        <taxon>Bacteria</taxon>
        <taxon>Bacillati</taxon>
        <taxon>Actinomycetota</taxon>
        <taxon>Actinomycetes</taxon>
        <taxon>Micrococcales</taxon>
        <taxon>Cellulomonadaceae</taxon>
        <taxon>Cellulomonas</taxon>
    </lineage>
</organism>
<dbReference type="InterPro" id="IPR012337">
    <property type="entry name" value="RNaseH-like_sf"/>
</dbReference>
<evidence type="ECO:0000259" key="1">
    <source>
        <dbReference type="Pfam" id="PF13683"/>
    </source>
</evidence>
<dbReference type="EMBL" id="BIMR01000012">
    <property type="protein sequence ID" value="GCE75133.1"/>
    <property type="molecule type" value="Genomic_DNA"/>
</dbReference>
<dbReference type="SUPFAM" id="SSF53098">
    <property type="entry name" value="Ribonuclease H-like"/>
    <property type="match status" value="1"/>
</dbReference>
<reference evidence="2 3" key="1">
    <citation type="submission" date="2019-01" db="EMBL/GenBank/DDBJ databases">
        <title>Draft genome sequence of Cellulomonas takizawaensis strain TKZ-21.</title>
        <authorList>
            <person name="Yamamura H."/>
            <person name="Hayashi T."/>
            <person name="Hamada M."/>
            <person name="Serisawa Y."/>
            <person name="Matsuyama K."/>
            <person name="Nakagawa Y."/>
            <person name="Otoguro M."/>
            <person name="Yanagida F."/>
            <person name="Hayakawa M."/>
        </authorList>
    </citation>
    <scope>NUCLEOTIDE SEQUENCE [LARGE SCALE GENOMIC DNA]</scope>
    <source>
        <strain evidence="2 3">NBRC12680</strain>
    </source>
</reference>
<feature type="domain" description="Integrase catalytic" evidence="1">
    <location>
        <begin position="3"/>
        <end position="62"/>
    </location>
</feature>
<name>A0A402DLY2_9CELL</name>
<evidence type="ECO:0000313" key="2">
    <source>
        <dbReference type="EMBL" id="GCE75133.1"/>
    </source>
</evidence>
<dbReference type="GO" id="GO:0015074">
    <property type="term" value="P:DNA integration"/>
    <property type="evidence" value="ECO:0007669"/>
    <property type="project" value="InterPro"/>
</dbReference>
<dbReference type="InterPro" id="IPR001584">
    <property type="entry name" value="Integrase_cat-core"/>
</dbReference>
<sequence length="74" mass="8883">MGSIGDCYDNAVIESFWSRMQVELLDRQRWRTRLELANAIFEYLEIFHNRQRRHSALGWLTPIEFETRQPITVA</sequence>
<accession>A0A402DLY2</accession>
<comment type="caution">
    <text evidence="2">The sequence shown here is derived from an EMBL/GenBank/DDBJ whole genome shotgun (WGS) entry which is preliminary data.</text>
</comment>
<dbReference type="PANTHER" id="PTHR46889:SF4">
    <property type="entry name" value="TRANSPOSASE INSO FOR INSERTION SEQUENCE ELEMENT IS911B-RELATED"/>
    <property type="match status" value="1"/>
</dbReference>
<dbReference type="PANTHER" id="PTHR46889">
    <property type="entry name" value="TRANSPOSASE INSF FOR INSERTION SEQUENCE IS3B-RELATED"/>
    <property type="match status" value="1"/>
</dbReference>
<keyword evidence="3" id="KW-1185">Reference proteome</keyword>
<dbReference type="OrthoDB" id="4426778at2"/>
<dbReference type="AlphaFoldDB" id="A0A402DLY2"/>
<dbReference type="InterPro" id="IPR050900">
    <property type="entry name" value="Transposase_IS3/IS150/IS904"/>
</dbReference>
<evidence type="ECO:0000313" key="3">
    <source>
        <dbReference type="Proteomes" id="UP000289954"/>
    </source>
</evidence>
<dbReference type="RefSeq" id="WP_130779755.1">
    <property type="nucleotide sequence ID" value="NZ_BIMR01000012.1"/>
</dbReference>
<protein>
    <recommendedName>
        <fullName evidence="1">Integrase catalytic domain-containing protein</fullName>
    </recommendedName>
</protein>
<dbReference type="Pfam" id="PF13683">
    <property type="entry name" value="rve_3"/>
    <property type="match status" value="1"/>
</dbReference>
<gene>
    <name evidence="2" type="ORF">CBZ_01890</name>
</gene>
<proteinExistence type="predicted"/>